<dbReference type="EC" id="2.3.1.48" evidence="3"/>
<feature type="compositionally biased region" description="Low complexity" evidence="28">
    <location>
        <begin position="1507"/>
        <end position="1532"/>
    </location>
</feature>
<dbReference type="InterPro" id="IPR056484">
    <property type="entry name" value="PHD_P300"/>
</dbReference>
<dbReference type="Gene3D" id="1.10.246.20">
    <property type="entry name" value="Coactivator CBP, KIX domain"/>
    <property type="match status" value="1"/>
</dbReference>
<dbReference type="CDD" id="cd05495">
    <property type="entry name" value="Bromo_cbp_like"/>
    <property type="match status" value="1"/>
</dbReference>
<comment type="catalytic activity">
    <reaction evidence="23">
        <text>(S)-lactoyl-CoA + L-lysyl-[protein] = N(6)-[(S)-lactoyl]-L-lysyl-[protein] + CoA + H(+)</text>
        <dbReference type="Rhea" id="RHEA:61996"/>
        <dbReference type="Rhea" id="RHEA-COMP:9752"/>
        <dbReference type="Rhea" id="RHEA-COMP:19466"/>
        <dbReference type="ChEBI" id="CHEBI:15378"/>
        <dbReference type="ChEBI" id="CHEBI:29969"/>
        <dbReference type="ChEBI" id="CHEBI:57287"/>
        <dbReference type="ChEBI" id="CHEBI:231527"/>
        <dbReference type="ChEBI" id="CHEBI:231528"/>
    </reaction>
    <physiologicalReaction direction="left-to-right" evidence="23">
        <dbReference type="Rhea" id="RHEA:61997"/>
    </physiologicalReaction>
</comment>
<feature type="compositionally biased region" description="Polar residues" evidence="28">
    <location>
        <begin position="452"/>
        <end position="462"/>
    </location>
</feature>
<feature type="compositionally biased region" description="Polar residues" evidence="28">
    <location>
        <begin position="1277"/>
        <end position="1286"/>
    </location>
</feature>
<keyword evidence="14" id="KW-0156">Chromatin regulator</keyword>
<dbReference type="InterPro" id="IPR003101">
    <property type="entry name" value="KIX_dom"/>
</dbReference>
<dbReference type="PROSITE" id="PS50134">
    <property type="entry name" value="ZF_TAZ"/>
    <property type="match status" value="1"/>
</dbReference>
<feature type="zinc finger region" description="TAZ-type" evidence="26">
    <location>
        <begin position="1168"/>
        <end position="1248"/>
    </location>
</feature>
<evidence type="ECO:0000256" key="27">
    <source>
        <dbReference type="PROSITE-ProRule" id="PRU00228"/>
    </source>
</evidence>
<comment type="catalytic activity">
    <reaction evidence="24">
        <text>L-lysyl-[protein] + acetyl-CoA = N(6)-acetyl-L-lysyl-[protein] + CoA + H(+)</text>
        <dbReference type="Rhea" id="RHEA:45948"/>
        <dbReference type="Rhea" id="RHEA-COMP:9752"/>
        <dbReference type="Rhea" id="RHEA-COMP:10731"/>
        <dbReference type="ChEBI" id="CHEBI:15378"/>
        <dbReference type="ChEBI" id="CHEBI:29969"/>
        <dbReference type="ChEBI" id="CHEBI:57287"/>
        <dbReference type="ChEBI" id="CHEBI:57288"/>
        <dbReference type="ChEBI" id="CHEBI:61930"/>
        <dbReference type="EC" id="2.3.1.48"/>
    </reaction>
</comment>
<keyword evidence="16" id="KW-0805">Transcription regulation</keyword>
<gene>
    <name evidence="35 36" type="primary">LOC106463562</name>
</gene>
<dbReference type="InterPro" id="IPR010303">
    <property type="entry name" value="RING_CBP-p300"/>
</dbReference>
<dbReference type="PROSITE" id="PS50135">
    <property type="entry name" value="ZF_ZZ_2"/>
    <property type="match status" value="1"/>
</dbReference>
<feature type="compositionally biased region" description="Basic and acidic residues" evidence="28">
    <location>
        <begin position="955"/>
        <end position="964"/>
    </location>
</feature>
<feature type="domain" description="Bromo" evidence="29">
    <location>
        <begin position="501"/>
        <end position="573"/>
    </location>
</feature>
<keyword evidence="6" id="KW-1017">Isopeptide bond</keyword>
<feature type="compositionally biased region" description="Basic residues" evidence="28">
    <location>
        <begin position="987"/>
        <end position="1010"/>
    </location>
</feature>
<dbReference type="SMART" id="SM00297">
    <property type="entry name" value="BROMO"/>
    <property type="match status" value="1"/>
</dbReference>
<comment type="subcellular location">
    <subcellularLocation>
        <location evidence="2">Cytoplasm</location>
    </subcellularLocation>
    <subcellularLocation>
        <location evidence="1">Nucleus</location>
    </subcellularLocation>
</comment>
<evidence type="ECO:0000256" key="25">
    <source>
        <dbReference type="PROSITE-ProRule" id="PRU00035"/>
    </source>
</evidence>
<proteinExistence type="predicted"/>
<dbReference type="InterPro" id="IPR001487">
    <property type="entry name" value="Bromodomain"/>
</dbReference>
<evidence type="ECO:0000256" key="3">
    <source>
        <dbReference type="ARBA" id="ARBA00013184"/>
    </source>
</evidence>
<evidence type="ECO:0000256" key="13">
    <source>
        <dbReference type="ARBA" id="ARBA00022843"/>
    </source>
</evidence>
<dbReference type="CDD" id="cd15802">
    <property type="entry name" value="RING_CBP-p300"/>
    <property type="match status" value="1"/>
</dbReference>
<feature type="compositionally biased region" description="Polar residues" evidence="28">
    <location>
        <begin position="1588"/>
        <end position="1636"/>
    </location>
</feature>
<dbReference type="RefSeq" id="XP_022246805.1">
    <property type="nucleotide sequence ID" value="XM_022391097.1"/>
</dbReference>
<dbReference type="SUPFAM" id="SSF47370">
    <property type="entry name" value="Bromodomain"/>
    <property type="match status" value="1"/>
</dbReference>
<dbReference type="InterPro" id="IPR000433">
    <property type="entry name" value="Znf_ZZ"/>
</dbReference>
<dbReference type="GeneID" id="106463562"/>
<dbReference type="PROSITE" id="PS00633">
    <property type="entry name" value="BROMODOMAIN_1"/>
    <property type="match status" value="1"/>
</dbReference>
<dbReference type="Proteomes" id="UP000694941">
    <property type="component" value="Unplaced"/>
</dbReference>
<keyword evidence="8" id="KW-0808">Transferase</keyword>
<dbReference type="Gene3D" id="3.30.60.90">
    <property type="match status" value="1"/>
</dbReference>
<feature type="compositionally biased region" description="Low complexity" evidence="28">
    <location>
        <begin position="307"/>
        <end position="319"/>
    </location>
</feature>
<evidence type="ECO:0000259" key="31">
    <source>
        <dbReference type="PROSITE" id="PS50135"/>
    </source>
</evidence>
<dbReference type="Pfam" id="PF00569">
    <property type="entry name" value="ZZ"/>
    <property type="match status" value="1"/>
</dbReference>
<keyword evidence="22" id="KW-0012">Acyltransferase</keyword>
<evidence type="ECO:0000256" key="11">
    <source>
        <dbReference type="ARBA" id="ARBA00022771"/>
    </source>
</evidence>
<dbReference type="InterPro" id="IPR036529">
    <property type="entry name" value="KIX_dom_sf"/>
</dbReference>
<dbReference type="PROSITE" id="PS50952">
    <property type="entry name" value="KIX"/>
    <property type="match status" value="1"/>
</dbReference>
<evidence type="ECO:0000256" key="1">
    <source>
        <dbReference type="ARBA" id="ARBA00004123"/>
    </source>
</evidence>
<dbReference type="SUPFAM" id="SSF57850">
    <property type="entry name" value="RING/U-box"/>
    <property type="match status" value="1"/>
</dbReference>
<evidence type="ECO:0000256" key="21">
    <source>
        <dbReference type="ARBA" id="ARBA00023242"/>
    </source>
</evidence>
<feature type="region of interest" description="Disordered" evidence="28">
    <location>
        <begin position="44"/>
        <end position="82"/>
    </location>
</feature>
<evidence type="ECO:0000313" key="35">
    <source>
        <dbReference type="RefSeq" id="XP_022246804.1"/>
    </source>
</evidence>
<dbReference type="Pfam" id="PF02135">
    <property type="entry name" value="zf-TAZ"/>
    <property type="match status" value="1"/>
</dbReference>
<evidence type="ECO:0000256" key="24">
    <source>
        <dbReference type="ARBA" id="ARBA00048017"/>
    </source>
</evidence>
<keyword evidence="13" id="KW-0832">Ubl conjugation</keyword>
<feature type="domain" description="CBP/p300-type HAT" evidence="33">
    <location>
        <begin position="721"/>
        <end position="1104"/>
    </location>
</feature>
<keyword evidence="7" id="KW-0597">Phosphoprotein</keyword>
<keyword evidence="17" id="KW-0090">Biological rhythms</keyword>
<dbReference type="SUPFAM" id="SSF69125">
    <property type="entry name" value="Nuclear receptor coactivator interlocking domain"/>
    <property type="match status" value="1"/>
</dbReference>
<dbReference type="PRINTS" id="PR00503">
    <property type="entry name" value="BROMODOMAIN"/>
</dbReference>
<dbReference type="Pfam" id="PF08214">
    <property type="entry name" value="HAT_KAT11"/>
    <property type="match status" value="1"/>
</dbReference>
<dbReference type="InterPro" id="IPR037073">
    <property type="entry name" value="Nuc_rcpt_coact_CREBbp_sf"/>
</dbReference>
<dbReference type="InterPro" id="IPR014744">
    <property type="entry name" value="Nuc_rcpt_coact_CREBbp"/>
</dbReference>
<evidence type="ECO:0000256" key="19">
    <source>
        <dbReference type="ARBA" id="ARBA00023159"/>
    </source>
</evidence>
<dbReference type="InterPro" id="IPR038547">
    <property type="entry name" value="RING_CBP-p300_sf"/>
</dbReference>
<dbReference type="Gene3D" id="3.30.40.10">
    <property type="entry name" value="Zinc/RING finger domain, C3HC4 (zinc finger)"/>
    <property type="match status" value="1"/>
</dbReference>
<feature type="domain" description="TAZ-type" evidence="30">
    <location>
        <begin position="1168"/>
        <end position="1248"/>
    </location>
</feature>
<feature type="region of interest" description="Disordered" evidence="28">
    <location>
        <begin position="955"/>
        <end position="1020"/>
    </location>
</feature>
<name>A0ABM1ST49_LIMPO</name>
<dbReference type="PANTHER" id="PTHR13808:SF1">
    <property type="entry name" value="HISTONE ACETYLTRANSFERASE"/>
    <property type="match status" value="1"/>
</dbReference>
<dbReference type="Pfam" id="PF23570">
    <property type="entry name" value="PHD_P300"/>
    <property type="match status" value="1"/>
</dbReference>
<evidence type="ECO:0000256" key="17">
    <source>
        <dbReference type="ARBA" id="ARBA00023108"/>
    </source>
</evidence>
<keyword evidence="20" id="KW-0804">Transcription</keyword>
<dbReference type="Gene3D" id="2.10.110.40">
    <property type="match status" value="1"/>
</dbReference>
<dbReference type="PROSITE" id="PS01357">
    <property type="entry name" value="ZF_ZZ_1"/>
    <property type="match status" value="1"/>
</dbReference>
<feature type="compositionally biased region" description="Polar residues" evidence="28">
    <location>
        <begin position="230"/>
        <end position="275"/>
    </location>
</feature>
<feature type="compositionally biased region" description="Polar residues" evidence="28">
    <location>
        <begin position="1011"/>
        <end position="1020"/>
    </location>
</feature>
<feature type="region of interest" description="Disordered" evidence="28">
    <location>
        <begin position="228"/>
        <end position="326"/>
    </location>
</feature>
<keyword evidence="21" id="KW-0539">Nucleus</keyword>
<keyword evidence="5" id="KW-0963">Cytoplasm</keyword>
<dbReference type="PANTHER" id="PTHR13808">
    <property type="entry name" value="CBP/P300-RELATED"/>
    <property type="match status" value="1"/>
</dbReference>
<dbReference type="InterPro" id="IPR043145">
    <property type="entry name" value="Znf_ZZ_sf"/>
</dbReference>
<accession>A0ABM1ST49</accession>
<feature type="compositionally biased region" description="Polar residues" evidence="28">
    <location>
        <begin position="1543"/>
        <end position="1557"/>
    </location>
</feature>
<evidence type="ECO:0000256" key="15">
    <source>
        <dbReference type="ARBA" id="ARBA00022990"/>
    </source>
</evidence>
<dbReference type="PROSITE" id="PS50014">
    <property type="entry name" value="BROMODOMAIN_2"/>
    <property type="match status" value="1"/>
</dbReference>
<keyword evidence="12 26" id="KW-0862">Zinc</keyword>
<dbReference type="Gene3D" id="1.20.1020.10">
    <property type="entry name" value="TAZ domain"/>
    <property type="match status" value="1"/>
</dbReference>
<keyword evidence="10" id="KW-0677">Repeat</keyword>
<keyword evidence="15" id="KW-0007">Acetylation</keyword>
<evidence type="ECO:0000256" key="12">
    <source>
        <dbReference type="ARBA" id="ARBA00022833"/>
    </source>
</evidence>
<dbReference type="Pfam" id="PF00439">
    <property type="entry name" value="Bromodomain"/>
    <property type="match status" value="1"/>
</dbReference>
<feature type="compositionally biased region" description="Low complexity" evidence="28">
    <location>
        <begin position="1287"/>
        <end position="1302"/>
    </location>
</feature>
<feature type="compositionally biased region" description="Polar residues" evidence="28">
    <location>
        <begin position="431"/>
        <end position="443"/>
    </location>
</feature>
<dbReference type="InterPro" id="IPR031162">
    <property type="entry name" value="CBP_P300_HAT"/>
</dbReference>
<dbReference type="InterPro" id="IPR018359">
    <property type="entry name" value="Bromodomain_CS"/>
</dbReference>
<feature type="region of interest" description="Disordered" evidence="28">
    <location>
        <begin position="1277"/>
        <end position="1302"/>
    </location>
</feature>
<dbReference type="InterPro" id="IPR009110">
    <property type="entry name" value="Nuc_rcpt_coact"/>
</dbReference>
<dbReference type="InterPro" id="IPR013083">
    <property type="entry name" value="Znf_RING/FYVE/PHD"/>
</dbReference>
<keyword evidence="19" id="KW-0010">Activator</keyword>
<dbReference type="CDD" id="cd02337">
    <property type="entry name" value="ZZ_CBP"/>
    <property type="match status" value="1"/>
</dbReference>
<evidence type="ECO:0000259" key="29">
    <source>
        <dbReference type="PROSITE" id="PS50014"/>
    </source>
</evidence>
<feature type="compositionally biased region" description="Low complexity" evidence="28">
    <location>
        <begin position="285"/>
        <end position="296"/>
    </location>
</feature>
<keyword evidence="18 25" id="KW-0103">Bromodomain</keyword>
<sequence length="1636" mass="183981">MENLVTYARKVERDMFEEANSREQYYQKLAEKIYKIQKELEEKREKRKQQQEQQLRQVHQVGTNMGTPSPVGSPGRIPSGNLSPSLLTSQQKMPPPNITIPGPRNEFFSNVGNNQVLSSTGVSSNQSHFQMSNSSMQPVISVSPQHSYFNYVSHPVSVVNTGPVSLRGTSNSGFQEGYSRLNDTMKVRQIMMVQSQQQGNQLIGQPGEVQMTSTVYSNINSPASRIHMQEQPQNSQVSGNHLSSLSPQMIPSSPSYIQTFPQSYTPQPQSNQTPIQQPPRAASVPGTTRNTPTPNNFQQELHESWQKKQQSQQMSSPFSEVSTSQGLSITSNSEGVASQKDIMCTLAYSSNKIQNPVSETYTPSVTSAPSSGVEVTASIGKTPFTATTEIKMEIDTFEIKEESKTEVKMEVHTPKYESEVKVEVKPETVDDSNTSGYVSSECSATVKEEPSTPVSSGEQPDTSNDDPETYQPPPKPKPNKKVFMPDELRQALMPTLEKLYKQDPESLPFRQPVDPHLLQIPDYLDIIQKPMDLSTIKRKLDTGQYQDPWQYVDDIWLMFDNAWLYNRKTSRVYRYCNKLAEVFEQEIDPVMQSLGYCCGRKYIFQPQVLCCYGKQLCTIPRDMKYWSYQNRYTYCQRCFSEIKGDSVVLGDDPTAPQTTIPKDQFEEKKNNHLEMEPFVDCMDCGRKLHQICVVYSENIWPEGFVCDNCLKVQGKKRKENKYTSKRLQQTKLGNYIENRVNNYLKKKEICGVEVTIRVVASGDKIMDVKAGMRSRYVETGQLPEQFPYRTKALFAFEEIDGVEVCFFGMHVQEYGSESPMPNTRRVYIAYLDSVHFFRPKQFRTAVYHEILLGYLDYVKQLGYTMAHIWACPPSEGDDYIFHCHPPEQKIPKPKRLQEWYRKMLDKAIIERVVLDYKDILKQATEDNIKSVAELPYFEGDFWPNVMEDCIKELEQEEEDKRKAAEASVASGGDDEGEAEGAQDQGKKKGQKSGRNKKISKNKNTQRKSNKKSNVPNTGNDLSAKIYATMEKHKEVFFVIRLHSAQAAASLAPIQDPDPPINCDLMDGRDAFLTSAREKHHEFSSLRRAKYSTMAMLYELHNQGQDRFVYTCNRCKANVETRFHCTVCDDFDLCVLCYKKENHVHKMEKLGFDLDDGSAASDQKRANPQESRWLSIQRCIQSLLHACQCRDANCRLASCQKMKRIVQHSKSCKRKNGGCPVCKQLITLCYYHARHCQEEKCLVPFCLNIKHKLRQQQLQQRVQQAQILRRRIASMATMQNQQVAGQDSQSNSMSSEPSSSEASAVIHVGPTTTGPPAGALQAVQAVQAAAARQQAPHLVGAYQKGSPASPSPTNGNTLMATAWTQPHTVQMVQSTGDRLVGLNSPNRWDGPQPNFVQQASPQQTQMTEQQLGIRQPAQMMGPAPRNPAVTMGPPPVGPGMQRAVQLPQGLPQLLQMLHLPASPQQHQKVLQMLKSNPQLMAYFIKHRNAQQQQQMVVSTQTNMGSALQPGISGQLSPQQQQQMMISNQSSMGSAVQSGIPGQLSPRQQQQMMISTQADIGSAAQPGISRQLSPQQQQQHMMMSTQASMGSGSQPGISGQLSPQQQQHMMVSTQTNLGSAAQPGISRQLSPNNSSSNI</sequence>
<dbReference type="SUPFAM" id="SSF47040">
    <property type="entry name" value="Kix domain of CBP (creb binding protein)"/>
    <property type="match status" value="1"/>
</dbReference>
<evidence type="ECO:0000256" key="14">
    <source>
        <dbReference type="ARBA" id="ARBA00022853"/>
    </source>
</evidence>
<feature type="domain" description="KIX" evidence="32">
    <location>
        <begin position="1"/>
        <end position="41"/>
    </location>
</feature>
<evidence type="ECO:0000256" key="28">
    <source>
        <dbReference type="SAM" id="MobiDB-lite"/>
    </source>
</evidence>
<dbReference type="InterPro" id="IPR036427">
    <property type="entry name" value="Bromodomain-like_sf"/>
</dbReference>
<dbReference type="SMART" id="SM01250">
    <property type="entry name" value="KAT11"/>
    <property type="match status" value="1"/>
</dbReference>
<evidence type="ECO:0000256" key="18">
    <source>
        <dbReference type="ARBA" id="ARBA00023117"/>
    </source>
</evidence>
<evidence type="ECO:0000256" key="4">
    <source>
        <dbReference type="ARBA" id="ARBA00022481"/>
    </source>
</evidence>
<dbReference type="Pfam" id="PF06001">
    <property type="entry name" value="RING_CBP-p300"/>
    <property type="match status" value="1"/>
</dbReference>
<evidence type="ECO:0000256" key="8">
    <source>
        <dbReference type="ARBA" id="ARBA00022679"/>
    </source>
</evidence>
<dbReference type="CDD" id="cd20910">
    <property type="entry name" value="NCBD_CREBBP-p300_like"/>
    <property type="match status" value="1"/>
</dbReference>
<dbReference type="Pfam" id="PF09030">
    <property type="entry name" value="Creb_binding"/>
    <property type="match status" value="1"/>
</dbReference>
<dbReference type="InterPro" id="IPR035898">
    <property type="entry name" value="TAZ_dom_sf"/>
</dbReference>
<evidence type="ECO:0000313" key="36">
    <source>
        <dbReference type="RefSeq" id="XP_022246805.1"/>
    </source>
</evidence>
<reference evidence="35 36" key="1">
    <citation type="submission" date="2025-05" db="UniProtKB">
        <authorList>
            <consortium name="RefSeq"/>
        </authorList>
    </citation>
    <scope>IDENTIFICATION</scope>
    <source>
        <tissue evidence="35 36">Muscle</tissue>
    </source>
</reference>
<evidence type="ECO:0000256" key="7">
    <source>
        <dbReference type="ARBA" id="ARBA00022553"/>
    </source>
</evidence>
<evidence type="ECO:0000259" key="30">
    <source>
        <dbReference type="PROSITE" id="PS50134"/>
    </source>
</evidence>
<evidence type="ECO:0000256" key="2">
    <source>
        <dbReference type="ARBA" id="ARBA00004496"/>
    </source>
</evidence>
<dbReference type="RefSeq" id="XP_022246804.1">
    <property type="nucleotide sequence ID" value="XM_022391096.1"/>
</dbReference>
<evidence type="ECO:0000256" key="26">
    <source>
        <dbReference type="PROSITE-ProRule" id="PRU00203"/>
    </source>
</evidence>
<feature type="region of interest" description="Disordered" evidence="28">
    <location>
        <begin position="422"/>
        <end position="483"/>
    </location>
</feature>
<feature type="compositionally biased region" description="Low complexity" evidence="28">
    <location>
        <begin position="1567"/>
        <end position="1587"/>
    </location>
</feature>
<dbReference type="InterPro" id="IPR000197">
    <property type="entry name" value="Znf_TAZ"/>
</dbReference>
<evidence type="ECO:0000256" key="9">
    <source>
        <dbReference type="ARBA" id="ARBA00022723"/>
    </source>
</evidence>
<evidence type="ECO:0000259" key="32">
    <source>
        <dbReference type="PROSITE" id="PS50952"/>
    </source>
</evidence>
<keyword evidence="4" id="KW-0488">Methylation</keyword>
<keyword evidence="9 26" id="KW-0479">Metal-binding</keyword>
<evidence type="ECO:0000259" key="33">
    <source>
        <dbReference type="PROSITE" id="PS51727"/>
    </source>
</evidence>
<evidence type="ECO:0000256" key="5">
    <source>
        <dbReference type="ARBA" id="ARBA00022490"/>
    </source>
</evidence>
<protein>
    <recommendedName>
        <fullName evidence="3">histone acetyltransferase</fullName>
        <ecNumber evidence="3">2.3.1.48</ecNumber>
    </recommendedName>
</protein>
<dbReference type="InterPro" id="IPR013178">
    <property type="entry name" value="Histone_AcTrfase_Rtt109/CBP"/>
</dbReference>
<dbReference type="Gene3D" id="1.10.1630.10">
    <property type="entry name" value="Nuclear receptor coactivator, CREB-bp-like, interlocking domain"/>
    <property type="match status" value="1"/>
</dbReference>
<dbReference type="Gene3D" id="1.20.920.10">
    <property type="entry name" value="Bromodomain-like"/>
    <property type="match status" value="1"/>
</dbReference>
<dbReference type="SMART" id="SM00551">
    <property type="entry name" value="ZnF_TAZ"/>
    <property type="match status" value="1"/>
</dbReference>
<evidence type="ECO:0000256" key="16">
    <source>
        <dbReference type="ARBA" id="ARBA00023015"/>
    </source>
</evidence>
<dbReference type="SMART" id="SM00291">
    <property type="entry name" value="ZnF_ZZ"/>
    <property type="match status" value="1"/>
</dbReference>
<dbReference type="PROSITE" id="PS51727">
    <property type="entry name" value="CBP_P300_HAT"/>
    <property type="match status" value="1"/>
</dbReference>
<evidence type="ECO:0000313" key="34">
    <source>
        <dbReference type="Proteomes" id="UP000694941"/>
    </source>
</evidence>
<dbReference type="Pfam" id="PF02172">
    <property type="entry name" value="KIX"/>
    <property type="match status" value="1"/>
</dbReference>
<keyword evidence="34" id="KW-1185">Reference proteome</keyword>
<evidence type="ECO:0000256" key="22">
    <source>
        <dbReference type="ARBA" id="ARBA00023315"/>
    </source>
</evidence>
<organism evidence="34 36">
    <name type="scientific">Limulus polyphemus</name>
    <name type="common">Atlantic horseshoe crab</name>
    <dbReference type="NCBI Taxonomy" id="6850"/>
    <lineage>
        <taxon>Eukaryota</taxon>
        <taxon>Metazoa</taxon>
        <taxon>Ecdysozoa</taxon>
        <taxon>Arthropoda</taxon>
        <taxon>Chelicerata</taxon>
        <taxon>Merostomata</taxon>
        <taxon>Xiphosura</taxon>
        <taxon>Limulidae</taxon>
        <taxon>Limulus</taxon>
    </lineage>
</organism>
<feature type="region of interest" description="Disordered" evidence="28">
    <location>
        <begin position="1506"/>
        <end position="1636"/>
    </location>
</feature>
<feature type="domain" description="ZZ-type" evidence="31">
    <location>
        <begin position="1106"/>
        <end position="1154"/>
    </location>
</feature>
<dbReference type="SUPFAM" id="SSF57933">
    <property type="entry name" value="TAZ domain"/>
    <property type="match status" value="1"/>
</dbReference>
<dbReference type="CDD" id="cd15557">
    <property type="entry name" value="PHD_CBP_p300"/>
    <property type="match status" value="1"/>
</dbReference>
<evidence type="ECO:0000256" key="6">
    <source>
        <dbReference type="ARBA" id="ARBA00022499"/>
    </source>
</evidence>
<evidence type="ECO:0000256" key="10">
    <source>
        <dbReference type="ARBA" id="ARBA00022737"/>
    </source>
</evidence>
<evidence type="ECO:0000256" key="23">
    <source>
        <dbReference type="ARBA" id="ARBA00047411"/>
    </source>
</evidence>
<keyword evidence="11 27" id="KW-0863">Zinc-finger</keyword>
<evidence type="ECO:0000256" key="20">
    <source>
        <dbReference type="ARBA" id="ARBA00023163"/>
    </source>
</evidence>